<dbReference type="SUPFAM" id="SSF54637">
    <property type="entry name" value="Thioesterase/thiol ester dehydrase-isomerase"/>
    <property type="match status" value="1"/>
</dbReference>
<dbReference type="GO" id="GO:0019171">
    <property type="term" value="F:(3R)-hydroxyacyl-[acyl-carrier-protein] dehydratase activity"/>
    <property type="evidence" value="ECO:0007669"/>
    <property type="project" value="UniProtKB-EC"/>
</dbReference>
<reference evidence="2 3" key="1">
    <citation type="submission" date="2023-07" db="EMBL/GenBank/DDBJ databases">
        <title>Genomic Encyclopedia of Type Strains, Phase IV (KMG-IV): sequencing the most valuable type-strain genomes for metagenomic binning, comparative biology and taxonomic classification.</title>
        <authorList>
            <person name="Goeker M."/>
        </authorList>
    </citation>
    <scope>NUCLEOTIDE SEQUENCE [LARGE SCALE GENOMIC DNA]</scope>
    <source>
        <strain evidence="2 3">DSM 102814</strain>
    </source>
</reference>
<keyword evidence="2" id="KW-0456">Lyase</keyword>
<dbReference type="InterPro" id="IPR029069">
    <property type="entry name" value="HotDog_dom_sf"/>
</dbReference>
<gene>
    <name evidence="2" type="ORF">GGR31_002335</name>
</gene>
<evidence type="ECO:0000313" key="2">
    <source>
        <dbReference type="EMBL" id="MDR6301665.1"/>
    </source>
</evidence>
<accession>A0ABU1K7U4</accession>
<dbReference type="EC" id="4.2.1.59" evidence="2"/>
<evidence type="ECO:0000259" key="1">
    <source>
        <dbReference type="Pfam" id="PF22818"/>
    </source>
</evidence>
<comment type="caution">
    <text evidence="2">The sequence shown here is derived from an EMBL/GenBank/DDBJ whole genome shotgun (WGS) entry which is preliminary data.</text>
</comment>
<dbReference type="EMBL" id="JAVDQA010000007">
    <property type="protein sequence ID" value="MDR6301665.1"/>
    <property type="molecule type" value="Genomic_DNA"/>
</dbReference>
<organism evidence="2 3">
    <name type="scientific">Mesonia maritima</name>
    <dbReference type="NCBI Taxonomy" id="1793873"/>
    <lineage>
        <taxon>Bacteria</taxon>
        <taxon>Pseudomonadati</taxon>
        <taxon>Bacteroidota</taxon>
        <taxon>Flavobacteriia</taxon>
        <taxon>Flavobacteriales</taxon>
        <taxon>Flavobacteriaceae</taxon>
        <taxon>Mesonia</taxon>
    </lineage>
</organism>
<proteinExistence type="predicted"/>
<dbReference type="InterPro" id="IPR054545">
    <property type="entry name" value="ApeI-like"/>
</dbReference>
<protein>
    <submittedName>
        <fullName evidence="2">3-hydroxyacyl-[acyl-carrier-protein] dehydratase</fullName>
        <ecNumber evidence="2">4.2.1.59</ecNumber>
    </submittedName>
</protein>
<dbReference type="Proteomes" id="UP001257659">
    <property type="component" value="Unassembled WGS sequence"/>
</dbReference>
<dbReference type="Pfam" id="PF22818">
    <property type="entry name" value="ApeI-like"/>
    <property type="match status" value="1"/>
</dbReference>
<sequence>MLSDLYVIKSRNYSEDRGEAILKLTAKHQIFDGHFPEKPILPGVILVHFFKKEAEHFFQEKLQISKLSHVKFLKTIEPTLVSELQLDSTFRKIDQTYEITGKVVSQKEVYAKVKLVCKKV</sequence>
<name>A0ABU1K7U4_9FLAO</name>
<dbReference type="RefSeq" id="WP_309729283.1">
    <property type="nucleotide sequence ID" value="NZ_JAVDQA010000007.1"/>
</dbReference>
<evidence type="ECO:0000313" key="3">
    <source>
        <dbReference type="Proteomes" id="UP001257659"/>
    </source>
</evidence>
<feature type="domain" description="ApeI dehydratase-like" evidence="1">
    <location>
        <begin position="14"/>
        <end position="99"/>
    </location>
</feature>
<keyword evidence="3" id="KW-1185">Reference proteome</keyword>
<dbReference type="Gene3D" id="3.10.129.10">
    <property type="entry name" value="Hotdog Thioesterase"/>
    <property type="match status" value="1"/>
</dbReference>